<evidence type="ECO:0000313" key="4">
    <source>
        <dbReference type="Proteomes" id="UP000295710"/>
    </source>
</evidence>
<evidence type="ECO:0000256" key="1">
    <source>
        <dbReference type="ARBA" id="ARBA00007644"/>
    </source>
</evidence>
<evidence type="ECO:0000256" key="2">
    <source>
        <dbReference type="PIRSR" id="PIRSR607760-1"/>
    </source>
</evidence>
<keyword evidence="2" id="KW-0464">Manganese</keyword>
<comment type="similarity">
    <text evidence="1">Belongs to the manganese catalase family.</text>
</comment>
<dbReference type="RefSeq" id="WP_132276195.1">
    <property type="nucleotide sequence ID" value="NZ_JAOBST010000016.1"/>
</dbReference>
<organism evidence="3 4">
    <name type="scientific">Extibacter muris</name>
    <dbReference type="NCBI Taxonomy" id="1796622"/>
    <lineage>
        <taxon>Bacteria</taxon>
        <taxon>Bacillati</taxon>
        <taxon>Bacillota</taxon>
        <taxon>Clostridia</taxon>
        <taxon>Lachnospirales</taxon>
        <taxon>Lachnospiraceae</taxon>
        <taxon>Extibacter</taxon>
    </lineage>
</organism>
<proteinExistence type="inferred from homology"/>
<feature type="binding site" evidence="2">
    <location>
        <position position="58"/>
    </location>
    <ligand>
        <name>Mn(2+)</name>
        <dbReference type="ChEBI" id="CHEBI:29035"/>
        <label>1</label>
    </ligand>
</feature>
<dbReference type="EMBL" id="SMMX01000004">
    <property type="protein sequence ID" value="TDA22256.1"/>
    <property type="molecule type" value="Genomic_DNA"/>
</dbReference>
<accession>A0A4R4FHH4</accession>
<dbReference type="Proteomes" id="UP000295710">
    <property type="component" value="Unassembled WGS sequence"/>
</dbReference>
<dbReference type="AlphaFoldDB" id="A0A4R4FHH4"/>
<name>A0A4R4FHH4_9FIRM</name>
<comment type="caution">
    <text evidence="3">The sequence shown here is derived from an EMBL/GenBank/DDBJ whole genome shotgun (WGS) entry which is preliminary data.</text>
</comment>
<dbReference type="Pfam" id="PF05067">
    <property type="entry name" value="Mn_catalase"/>
    <property type="match status" value="1"/>
</dbReference>
<dbReference type="Gene3D" id="1.20.1260.10">
    <property type="match status" value="2"/>
</dbReference>
<dbReference type="SUPFAM" id="SSF47240">
    <property type="entry name" value="Ferritin-like"/>
    <property type="match status" value="1"/>
</dbReference>
<protein>
    <submittedName>
        <fullName evidence="3">Rubrerythrin family protein</fullName>
    </submittedName>
</protein>
<gene>
    <name evidence="3" type="ORF">E1963_05675</name>
</gene>
<feature type="binding site" evidence="2">
    <location>
        <position position="92"/>
    </location>
    <ligand>
        <name>Mn(2+)</name>
        <dbReference type="ChEBI" id="CHEBI:29035"/>
        <label>1</label>
    </ligand>
</feature>
<sequence length="188" mass="22032">MNNDVNRNCECECNEAKPQAPKEPSYAASGPYPPVRICERNRAYGRMMLDNMGGQNSEMSAVSLYLYNNLLIDEDARLSKIFHKISIVEMHHLEIFGQIARMMGENPRLWTYRGNQMAYWTPGYNNYPIEIRPLLINSLNGEKKAVQKYEEQCRRIKDRHIVECLKRIIRDEEIHIQIFEALLEEYCG</sequence>
<dbReference type="InterPro" id="IPR007760">
    <property type="entry name" value="Mn_catalase"/>
</dbReference>
<dbReference type="InterPro" id="IPR009078">
    <property type="entry name" value="Ferritin-like_SF"/>
</dbReference>
<dbReference type="GO" id="GO:0046872">
    <property type="term" value="F:metal ion binding"/>
    <property type="evidence" value="ECO:0007669"/>
    <property type="project" value="UniProtKB-KW"/>
</dbReference>
<evidence type="ECO:0000313" key="3">
    <source>
        <dbReference type="EMBL" id="TDA22256.1"/>
    </source>
</evidence>
<keyword evidence="4" id="KW-1185">Reference proteome</keyword>
<dbReference type="InterPro" id="IPR012347">
    <property type="entry name" value="Ferritin-like"/>
</dbReference>
<reference evidence="3 4" key="1">
    <citation type="journal article" date="2016" name="Nat. Microbiol.">
        <title>The Mouse Intestinal Bacterial Collection (miBC) provides host-specific insight into cultured diversity and functional potential of the gut microbiota.</title>
        <authorList>
            <person name="Lagkouvardos I."/>
            <person name="Pukall R."/>
            <person name="Abt B."/>
            <person name="Foesel B.U."/>
            <person name="Meier-Kolthoff J.P."/>
            <person name="Kumar N."/>
            <person name="Bresciani A."/>
            <person name="Martinez I."/>
            <person name="Just S."/>
            <person name="Ziegler C."/>
            <person name="Brugiroux S."/>
            <person name="Garzetti D."/>
            <person name="Wenning M."/>
            <person name="Bui T.P."/>
            <person name="Wang J."/>
            <person name="Hugenholtz F."/>
            <person name="Plugge C.M."/>
            <person name="Peterson D.A."/>
            <person name="Hornef M.W."/>
            <person name="Baines J.F."/>
            <person name="Smidt H."/>
            <person name="Walter J."/>
            <person name="Kristiansen K."/>
            <person name="Nielsen H.B."/>
            <person name="Haller D."/>
            <person name="Overmann J."/>
            <person name="Stecher B."/>
            <person name="Clavel T."/>
        </authorList>
    </citation>
    <scope>NUCLEOTIDE SEQUENCE [LARGE SCALE GENOMIC DNA]</scope>
    <source>
        <strain evidence="3 4">DSM 28560</strain>
    </source>
</reference>
<comment type="cofactor">
    <cofactor evidence="2">
        <name>Mn(2+)</name>
        <dbReference type="ChEBI" id="CHEBI:29035"/>
    </cofactor>
    <text evidence="2">Binds 2 manganese ions per subunit.</text>
</comment>
<feature type="binding site" evidence="2">
    <location>
        <position position="89"/>
    </location>
    <ligand>
        <name>Mn(2+)</name>
        <dbReference type="ChEBI" id="CHEBI:29035"/>
        <label>1</label>
    </ligand>
</feature>
<dbReference type="CDD" id="cd07908">
    <property type="entry name" value="Mn_catalase_like"/>
    <property type="match status" value="1"/>
</dbReference>
<keyword evidence="2" id="KW-0479">Metal-binding</keyword>